<dbReference type="SUPFAM" id="SSF55729">
    <property type="entry name" value="Acyl-CoA N-acyltransferases (Nat)"/>
    <property type="match status" value="1"/>
</dbReference>
<name>A0AAE0PLZ2_SORBR</name>
<dbReference type="InterPro" id="IPR000182">
    <property type="entry name" value="GNAT_dom"/>
</dbReference>
<dbReference type="Pfam" id="PF13508">
    <property type="entry name" value="Acetyltransf_7"/>
    <property type="match status" value="1"/>
</dbReference>
<dbReference type="AlphaFoldDB" id="A0AAE0PLZ2"/>
<dbReference type="Gene3D" id="3.40.630.30">
    <property type="match status" value="1"/>
</dbReference>
<dbReference type="Proteomes" id="UP001281003">
    <property type="component" value="Unassembled WGS sequence"/>
</dbReference>
<evidence type="ECO:0000313" key="3">
    <source>
        <dbReference type="Proteomes" id="UP001281003"/>
    </source>
</evidence>
<organism evidence="2 3">
    <name type="scientific">Sordaria brevicollis</name>
    <dbReference type="NCBI Taxonomy" id="83679"/>
    <lineage>
        <taxon>Eukaryota</taxon>
        <taxon>Fungi</taxon>
        <taxon>Dikarya</taxon>
        <taxon>Ascomycota</taxon>
        <taxon>Pezizomycotina</taxon>
        <taxon>Sordariomycetes</taxon>
        <taxon>Sordariomycetidae</taxon>
        <taxon>Sordariales</taxon>
        <taxon>Sordariaceae</taxon>
        <taxon>Sordaria</taxon>
    </lineage>
</organism>
<protein>
    <recommendedName>
        <fullName evidence="1">N-acetyltransferase domain-containing protein</fullName>
    </recommendedName>
</protein>
<comment type="caution">
    <text evidence="2">The sequence shown here is derived from an EMBL/GenBank/DDBJ whole genome shotgun (WGS) entry which is preliminary data.</text>
</comment>
<proteinExistence type="predicted"/>
<evidence type="ECO:0000259" key="1">
    <source>
        <dbReference type="PROSITE" id="PS51186"/>
    </source>
</evidence>
<accession>A0AAE0PLZ2</accession>
<dbReference type="GO" id="GO:0016747">
    <property type="term" value="F:acyltransferase activity, transferring groups other than amino-acyl groups"/>
    <property type="evidence" value="ECO:0007669"/>
    <property type="project" value="InterPro"/>
</dbReference>
<sequence>MTSPPLPTAASPLTSKKVAAVLNTNATATVLTSSQLPSPPPPPINPSTSISINIKPDIHIAPVSLATDSSFITSLTNLINQIYTDSERGFWNIDPFTRTTPSEVREFITTGTLAIAWLPGSSRLSIGELMGCGRVQLLSPTPTPDPWGIEQRNPDAETETETVAVGQFGCLICHPRYRGCGVGRDLLKFAETWAKERGAGKMQVELVVGDGWEHEEKVKLARWYERAGYKTTKEVDLWEGIPELGPLLRRGARYRVYQKGL</sequence>
<dbReference type="EMBL" id="JAUTDP010000002">
    <property type="protein sequence ID" value="KAK3402380.1"/>
    <property type="molecule type" value="Genomic_DNA"/>
</dbReference>
<dbReference type="CDD" id="cd04301">
    <property type="entry name" value="NAT_SF"/>
    <property type="match status" value="1"/>
</dbReference>
<dbReference type="InterPro" id="IPR016181">
    <property type="entry name" value="Acyl_CoA_acyltransferase"/>
</dbReference>
<reference evidence="2" key="2">
    <citation type="submission" date="2023-07" db="EMBL/GenBank/DDBJ databases">
        <authorList>
            <consortium name="Lawrence Berkeley National Laboratory"/>
            <person name="Haridas S."/>
            <person name="Hensen N."/>
            <person name="Bonometti L."/>
            <person name="Westerberg I."/>
            <person name="Brannstrom I.O."/>
            <person name="Guillou S."/>
            <person name="Cros-Aarteil S."/>
            <person name="Calhoun S."/>
            <person name="Kuo A."/>
            <person name="Mondo S."/>
            <person name="Pangilinan J."/>
            <person name="Riley R."/>
            <person name="LaButti K."/>
            <person name="Andreopoulos B."/>
            <person name="Lipzen A."/>
            <person name="Chen C."/>
            <person name="Yanf M."/>
            <person name="Daum C."/>
            <person name="Ng V."/>
            <person name="Clum A."/>
            <person name="Steindorff A."/>
            <person name="Ohm R."/>
            <person name="Martin F."/>
            <person name="Silar P."/>
            <person name="Natvig D."/>
            <person name="Lalanne C."/>
            <person name="Gautier V."/>
            <person name="Ament-velasquez S.L."/>
            <person name="Kruys A."/>
            <person name="Hutchinson M.I."/>
            <person name="Powell A.J."/>
            <person name="Barry K."/>
            <person name="Miller A.N."/>
            <person name="Grigoriev I.V."/>
            <person name="Debuchy R."/>
            <person name="Gladieux P."/>
            <person name="Thoren M.H."/>
            <person name="Johannesson H."/>
        </authorList>
    </citation>
    <scope>NUCLEOTIDE SEQUENCE</scope>
    <source>
        <strain evidence="2">FGSC 1904</strain>
    </source>
</reference>
<dbReference type="PROSITE" id="PS51186">
    <property type="entry name" value="GNAT"/>
    <property type="match status" value="1"/>
</dbReference>
<feature type="domain" description="N-acetyltransferase" evidence="1">
    <location>
        <begin position="70"/>
        <end position="251"/>
    </location>
</feature>
<keyword evidence="3" id="KW-1185">Reference proteome</keyword>
<gene>
    <name evidence="2" type="ORF">B0T20DRAFT_137969</name>
</gene>
<evidence type="ECO:0000313" key="2">
    <source>
        <dbReference type="EMBL" id="KAK3402380.1"/>
    </source>
</evidence>
<reference evidence="2" key="1">
    <citation type="journal article" date="2023" name="Mol. Phylogenet. Evol.">
        <title>Genome-scale phylogeny and comparative genomics of the fungal order Sordariales.</title>
        <authorList>
            <person name="Hensen N."/>
            <person name="Bonometti L."/>
            <person name="Westerberg I."/>
            <person name="Brannstrom I.O."/>
            <person name="Guillou S."/>
            <person name="Cros-Aarteil S."/>
            <person name="Calhoun S."/>
            <person name="Haridas S."/>
            <person name="Kuo A."/>
            <person name="Mondo S."/>
            <person name="Pangilinan J."/>
            <person name="Riley R."/>
            <person name="LaButti K."/>
            <person name="Andreopoulos B."/>
            <person name="Lipzen A."/>
            <person name="Chen C."/>
            <person name="Yan M."/>
            <person name="Daum C."/>
            <person name="Ng V."/>
            <person name="Clum A."/>
            <person name="Steindorff A."/>
            <person name="Ohm R.A."/>
            <person name="Martin F."/>
            <person name="Silar P."/>
            <person name="Natvig D.O."/>
            <person name="Lalanne C."/>
            <person name="Gautier V."/>
            <person name="Ament-Velasquez S.L."/>
            <person name="Kruys A."/>
            <person name="Hutchinson M.I."/>
            <person name="Powell A.J."/>
            <person name="Barry K."/>
            <person name="Miller A.N."/>
            <person name="Grigoriev I.V."/>
            <person name="Debuchy R."/>
            <person name="Gladieux P."/>
            <person name="Hiltunen Thoren M."/>
            <person name="Johannesson H."/>
        </authorList>
    </citation>
    <scope>NUCLEOTIDE SEQUENCE</scope>
    <source>
        <strain evidence="2">FGSC 1904</strain>
    </source>
</reference>